<keyword evidence="1" id="KW-0805">Transcription regulation</keyword>
<keyword evidence="2" id="KW-0238">DNA-binding</keyword>
<comment type="caution">
    <text evidence="5">The sequence shown here is derived from an EMBL/GenBank/DDBJ whole genome shotgun (WGS) entry which is preliminary data.</text>
</comment>
<feature type="domain" description="HTH gntR-type" evidence="4">
    <location>
        <begin position="11"/>
        <end position="79"/>
    </location>
</feature>
<dbReference type="PANTHER" id="PTHR38445:SF9">
    <property type="entry name" value="HTH-TYPE TRANSCRIPTIONAL REPRESSOR YTRA"/>
    <property type="match status" value="1"/>
</dbReference>
<organism evidence="5 6">
    <name type="scientific">Nostocoides jenkinsii Ben 74</name>
    <dbReference type="NCBI Taxonomy" id="1193518"/>
    <lineage>
        <taxon>Bacteria</taxon>
        <taxon>Bacillati</taxon>
        <taxon>Actinomycetota</taxon>
        <taxon>Actinomycetes</taxon>
        <taxon>Micrococcales</taxon>
        <taxon>Intrasporangiaceae</taxon>
        <taxon>Nostocoides</taxon>
    </lineage>
</organism>
<evidence type="ECO:0000256" key="2">
    <source>
        <dbReference type="ARBA" id="ARBA00023125"/>
    </source>
</evidence>
<dbReference type="PROSITE" id="PS50949">
    <property type="entry name" value="HTH_GNTR"/>
    <property type="match status" value="1"/>
</dbReference>
<dbReference type="InterPro" id="IPR036390">
    <property type="entry name" value="WH_DNA-bd_sf"/>
</dbReference>
<evidence type="ECO:0000259" key="4">
    <source>
        <dbReference type="PROSITE" id="PS50949"/>
    </source>
</evidence>
<proteinExistence type="predicted"/>
<dbReference type="EMBL" id="CAJC01000201">
    <property type="protein sequence ID" value="CCI54857.1"/>
    <property type="molecule type" value="Genomic_DNA"/>
</dbReference>
<dbReference type="InterPro" id="IPR036388">
    <property type="entry name" value="WH-like_DNA-bd_sf"/>
</dbReference>
<keyword evidence="3" id="KW-0804">Transcription</keyword>
<reference evidence="5 6" key="1">
    <citation type="journal article" date="2013" name="ISME J.">
        <title>A metabolic model for members of the genus Tetrasphaera involved in enhanced biological phosphorus removal.</title>
        <authorList>
            <person name="Kristiansen R."/>
            <person name="Nguyen H.T.T."/>
            <person name="Saunders A.M."/>
            <person name="Nielsen J.L."/>
            <person name="Wimmer R."/>
            <person name="Le V.Q."/>
            <person name="McIlroy S.J."/>
            <person name="Petrovski S."/>
            <person name="Seviour R.J."/>
            <person name="Calteau A."/>
            <person name="Nielsen K.L."/>
            <person name="Nielsen P.H."/>
        </authorList>
    </citation>
    <scope>NUCLEOTIDE SEQUENCE [LARGE SCALE GENOMIC DNA]</scope>
    <source>
        <strain evidence="5 6">Ben 74</strain>
    </source>
</reference>
<dbReference type="GO" id="GO:0003700">
    <property type="term" value="F:DNA-binding transcription factor activity"/>
    <property type="evidence" value="ECO:0007669"/>
    <property type="project" value="InterPro"/>
</dbReference>
<name>A0A077MGV8_9MICO</name>
<evidence type="ECO:0000313" key="5">
    <source>
        <dbReference type="EMBL" id="CCI54857.1"/>
    </source>
</evidence>
<dbReference type="RefSeq" id="WP_048547541.1">
    <property type="nucleotide sequence ID" value="NZ_HF571038.1"/>
</dbReference>
<dbReference type="Proteomes" id="UP000035720">
    <property type="component" value="Unassembled WGS sequence"/>
</dbReference>
<dbReference type="CDD" id="cd07377">
    <property type="entry name" value="WHTH_GntR"/>
    <property type="match status" value="1"/>
</dbReference>
<gene>
    <name evidence="5" type="ORF">BN13_860007</name>
</gene>
<dbReference type="OrthoDB" id="4307011at2"/>
<dbReference type="GO" id="GO:0003677">
    <property type="term" value="F:DNA binding"/>
    <property type="evidence" value="ECO:0007669"/>
    <property type="project" value="UniProtKB-KW"/>
</dbReference>
<sequence length="117" mass="12262">MRLSVDPGLAVAAYEQIVAQIRDAVDRGELATGTKLPTVRQLAGDLGLATNTVARAYRELESTGVVTTNRRNGTVVSAAPAAAPNPEVEAAAVLFVHAARRGGLDLTRALGVIRESW</sequence>
<protein>
    <submittedName>
        <fullName evidence="5">Transcriptional regulator, GntR family</fullName>
    </submittedName>
</protein>
<dbReference type="AlphaFoldDB" id="A0A077MGV8"/>
<evidence type="ECO:0000256" key="1">
    <source>
        <dbReference type="ARBA" id="ARBA00023015"/>
    </source>
</evidence>
<evidence type="ECO:0000256" key="3">
    <source>
        <dbReference type="ARBA" id="ARBA00023163"/>
    </source>
</evidence>
<dbReference type="SUPFAM" id="SSF46785">
    <property type="entry name" value="Winged helix' DNA-binding domain"/>
    <property type="match status" value="1"/>
</dbReference>
<keyword evidence="6" id="KW-1185">Reference proteome</keyword>
<dbReference type="STRING" id="1193518.BN13_860007"/>
<dbReference type="Gene3D" id="1.10.10.10">
    <property type="entry name" value="Winged helix-like DNA-binding domain superfamily/Winged helix DNA-binding domain"/>
    <property type="match status" value="1"/>
</dbReference>
<dbReference type="SMART" id="SM00345">
    <property type="entry name" value="HTH_GNTR"/>
    <property type="match status" value="1"/>
</dbReference>
<dbReference type="Pfam" id="PF00392">
    <property type="entry name" value="GntR"/>
    <property type="match status" value="1"/>
</dbReference>
<dbReference type="PANTHER" id="PTHR38445">
    <property type="entry name" value="HTH-TYPE TRANSCRIPTIONAL REPRESSOR YTRA"/>
    <property type="match status" value="1"/>
</dbReference>
<dbReference type="InterPro" id="IPR000524">
    <property type="entry name" value="Tscrpt_reg_HTH_GntR"/>
</dbReference>
<accession>A0A077MGV8</accession>
<evidence type="ECO:0000313" key="6">
    <source>
        <dbReference type="Proteomes" id="UP000035720"/>
    </source>
</evidence>